<accession>A0A1J6IA26</accession>
<reference evidence="2" key="1">
    <citation type="submission" date="2016-11" db="EMBL/GenBank/DDBJ databases">
        <title>The genome of Nicotiana attenuata.</title>
        <authorList>
            <person name="Xu S."/>
            <person name="Brockmoeller T."/>
            <person name="Gaquerel E."/>
            <person name="Navarro A."/>
            <person name="Kuhl H."/>
            <person name="Gase K."/>
            <person name="Ling Z."/>
            <person name="Zhou W."/>
            <person name="Kreitzer C."/>
            <person name="Stanke M."/>
            <person name="Tang H."/>
            <person name="Lyons E."/>
            <person name="Pandey P."/>
            <person name="Pandey S.P."/>
            <person name="Timmermann B."/>
            <person name="Baldwin I.T."/>
        </authorList>
    </citation>
    <scope>NUCLEOTIDE SEQUENCE [LARGE SCALE GENOMIC DNA]</scope>
    <source>
        <strain evidence="2">UT</strain>
    </source>
</reference>
<dbReference type="Gene3D" id="3.20.20.100">
    <property type="entry name" value="NADP-dependent oxidoreductase domain"/>
    <property type="match status" value="1"/>
</dbReference>
<dbReference type="InterPro" id="IPR023210">
    <property type="entry name" value="NADP_OxRdtase_dom"/>
</dbReference>
<protein>
    <submittedName>
        <fullName evidence="2">Aldose reductase</fullName>
    </submittedName>
</protein>
<dbReference type="InterPro" id="IPR020471">
    <property type="entry name" value="AKR"/>
</dbReference>
<dbReference type="Proteomes" id="UP000187609">
    <property type="component" value="Unassembled WGS sequence"/>
</dbReference>
<dbReference type="SMR" id="A0A1J6IA26"/>
<evidence type="ECO:0000259" key="1">
    <source>
        <dbReference type="Pfam" id="PF00248"/>
    </source>
</evidence>
<feature type="domain" description="NADP-dependent oxidoreductase" evidence="1">
    <location>
        <begin position="3"/>
        <end position="91"/>
    </location>
</feature>
<organism evidence="2 3">
    <name type="scientific">Nicotiana attenuata</name>
    <name type="common">Coyote tobacco</name>
    <dbReference type="NCBI Taxonomy" id="49451"/>
    <lineage>
        <taxon>Eukaryota</taxon>
        <taxon>Viridiplantae</taxon>
        <taxon>Streptophyta</taxon>
        <taxon>Embryophyta</taxon>
        <taxon>Tracheophyta</taxon>
        <taxon>Spermatophyta</taxon>
        <taxon>Magnoliopsida</taxon>
        <taxon>eudicotyledons</taxon>
        <taxon>Gunneridae</taxon>
        <taxon>Pentapetalae</taxon>
        <taxon>asterids</taxon>
        <taxon>lamiids</taxon>
        <taxon>Solanales</taxon>
        <taxon>Solanaceae</taxon>
        <taxon>Nicotianoideae</taxon>
        <taxon>Nicotianeae</taxon>
        <taxon>Nicotiana</taxon>
    </lineage>
</organism>
<evidence type="ECO:0000313" key="3">
    <source>
        <dbReference type="Proteomes" id="UP000187609"/>
    </source>
</evidence>
<dbReference type="OMA" id="IWAGMER"/>
<dbReference type="STRING" id="49451.A0A1J6IA26"/>
<name>A0A1J6IA26_NICAT</name>
<dbReference type="Pfam" id="PF00248">
    <property type="entry name" value="Aldo_ket_red"/>
    <property type="match status" value="1"/>
</dbReference>
<dbReference type="InterPro" id="IPR036812">
    <property type="entry name" value="NAD(P)_OxRdtase_dom_sf"/>
</dbReference>
<dbReference type="Gramene" id="OIT01284">
    <property type="protein sequence ID" value="OIT01284"/>
    <property type="gene ID" value="A4A49_10134"/>
</dbReference>
<evidence type="ECO:0000313" key="2">
    <source>
        <dbReference type="EMBL" id="OIT01284.1"/>
    </source>
</evidence>
<dbReference type="PANTHER" id="PTHR11732">
    <property type="entry name" value="ALDO/KETO REDUCTASE"/>
    <property type="match status" value="1"/>
</dbReference>
<keyword evidence="3" id="KW-1185">Reference proteome</keyword>
<sequence>MKTLNELQQDYLDLYLIHWPFRLKDGASRPPKAGEVSDFDWEGVWREMEKLVTDKLVRDIGVCNVTVRKLSKLLDIAQIKPSVCQMEMHRTLDGEMKKCSRLARKITSTSQYQVSCFSL</sequence>
<proteinExistence type="predicted"/>
<dbReference type="SUPFAM" id="SSF51430">
    <property type="entry name" value="NAD(P)-linked oxidoreductase"/>
    <property type="match status" value="1"/>
</dbReference>
<dbReference type="EMBL" id="MJEQ01037189">
    <property type="protein sequence ID" value="OIT01284.1"/>
    <property type="molecule type" value="Genomic_DNA"/>
</dbReference>
<comment type="caution">
    <text evidence="2">The sequence shown here is derived from an EMBL/GenBank/DDBJ whole genome shotgun (WGS) entry which is preliminary data.</text>
</comment>
<dbReference type="GO" id="GO:0016491">
    <property type="term" value="F:oxidoreductase activity"/>
    <property type="evidence" value="ECO:0007669"/>
    <property type="project" value="InterPro"/>
</dbReference>
<dbReference type="PRINTS" id="PR00069">
    <property type="entry name" value="ALDKETRDTASE"/>
</dbReference>
<gene>
    <name evidence="2" type="primary">ALDR</name>
    <name evidence="2" type="ORF">A4A49_10134</name>
</gene>
<dbReference type="AlphaFoldDB" id="A0A1J6IA26"/>